<comment type="similarity">
    <text evidence="2 6">Belongs to the acyl-CoA dehydrogenase family.</text>
</comment>
<evidence type="ECO:0000259" key="7">
    <source>
        <dbReference type="Pfam" id="PF00441"/>
    </source>
</evidence>
<comment type="cofactor">
    <cofactor evidence="1 6">
        <name>FAD</name>
        <dbReference type="ChEBI" id="CHEBI:57692"/>
    </cofactor>
</comment>
<dbReference type="RefSeq" id="WP_138861968.1">
    <property type="nucleotide sequence ID" value="NZ_VCPC01000001.1"/>
</dbReference>
<dbReference type="InterPro" id="IPR013786">
    <property type="entry name" value="AcylCoA_DH/ox_N"/>
</dbReference>
<accession>A0ABY2XC70</accession>
<dbReference type="Gene3D" id="1.10.540.10">
    <property type="entry name" value="Acyl-CoA dehydrogenase/oxidase, N-terminal domain"/>
    <property type="match status" value="1"/>
</dbReference>
<dbReference type="InterPro" id="IPR052161">
    <property type="entry name" value="Mycobact_Acyl-CoA_DH"/>
</dbReference>
<feature type="domain" description="Acyl-CoA dehydrogenase/oxidase C-terminal" evidence="7">
    <location>
        <begin position="231"/>
        <end position="381"/>
    </location>
</feature>
<dbReference type="InterPro" id="IPR009075">
    <property type="entry name" value="AcylCo_DH/oxidase_C"/>
</dbReference>
<evidence type="ECO:0000259" key="8">
    <source>
        <dbReference type="Pfam" id="PF02770"/>
    </source>
</evidence>
<keyword evidence="11" id="KW-1185">Reference proteome</keyword>
<keyword evidence="4 6" id="KW-0274">FAD</keyword>
<feature type="domain" description="Acyl-CoA oxidase/dehydrogenase middle" evidence="8">
    <location>
        <begin position="125"/>
        <end position="218"/>
    </location>
</feature>
<name>A0ABY2XC70_9RHOB</name>
<evidence type="ECO:0000256" key="4">
    <source>
        <dbReference type="ARBA" id="ARBA00022827"/>
    </source>
</evidence>
<proteinExistence type="inferred from homology"/>
<dbReference type="Pfam" id="PF02770">
    <property type="entry name" value="Acyl-CoA_dh_M"/>
    <property type="match status" value="1"/>
</dbReference>
<organism evidence="10 11">
    <name type="scientific">Arenibacterium halophilum</name>
    <dbReference type="NCBI Taxonomy" id="2583821"/>
    <lineage>
        <taxon>Bacteria</taxon>
        <taxon>Pseudomonadati</taxon>
        <taxon>Pseudomonadota</taxon>
        <taxon>Alphaproteobacteria</taxon>
        <taxon>Rhodobacterales</taxon>
        <taxon>Paracoccaceae</taxon>
        <taxon>Arenibacterium</taxon>
    </lineage>
</organism>
<dbReference type="InterPro" id="IPR037069">
    <property type="entry name" value="AcylCoA_DH/ox_N_sf"/>
</dbReference>
<dbReference type="SUPFAM" id="SSF47203">
    <property type="entry name" value="Acyl-CoA dehydrogenase C-terminal domain-like"/>
    <property type="match status" value="1"/>
</dbReference>
<dbReference type="SUPFAM" id="SSF56645">
    <property type="entry name" value="Acyl-CoA dehydrogenase NM domain-like"/>
    <property type="match status" value="1"/>
</dbReference>
<evidence type="ECO:0000259" key="9">
    <source>
        <dbReference type="Pfam" id="PF02771"/>
    </source>
</evidence>
<evidence type="ECO:0000256" key="2">
    <source>
        <dbReference type="ARBA" id="ARBA00009347"/>
    </source>
</evidence>
<dbReference type="Pfam" id="PF02771">
    <property type="entry name" value="Acyl-CoA_dh_N"/>
    <property type="match status" value="1"/>
</dbReference>
<dbReference type="Gene3D" id="2.40.110.10">
    <property type="entry name" value="Butyryl-CoA Dehydrogenase, subunit A, domain 2"/>
    <property type="match status" value="1"/>
</dbReference>
<dbReference type="InterPro" id="IPR006091">
    <property type="entry name" value="Acyl-CoA_Oxase/DH_mid-dom"/>
</dbReference>
<dbReference type="Pfam" id="PF00441">
    <property type="entry name" value="Acyl-CoA_dh_1"/>
    <property type="match status" value="1"/>
</dbReference>
<dbReference type="Proteomes" id="UP001191082">
    <property type="component" value="Unassembled WGS sequence"/>
</dbReference>
<evidence type="ECO:0000313" key="10">
    <source>
        <dbReference type="EMBL" id="TMV14617.1"/>
    </source>
</evidence>
<reference evidence="10 11" key="1">
    <citation type="submission" date="2019-05" db="EMBL/GenBank/DDBJ databases">
        <title>Marivita sp. nov. isolated from sea sediment.</title>
        <authorList>
            <person name="Kim W."/>
        </authorList>
    </citation>
    <scope>NUCLEOTIDE SEQUENCE [LARGE SCALE GENOMIC DNA]</scope>
    <source>
        <strain evidence="10 11">CAU 1492</strain>
    </source>
</reference>
<dbReference type="Gene3D" id="1.20.140.10">
    <property type="entry name" value="Butyryl-CoA Dehydrogenase, subunit A, domain 3"/>
    <property type="match status" value="1"/>
</dbReference>
<feature type="domain" description="Acyl-CoA dehydrogenase/oxidase N-terminal" evidence="9">
    <location>
        <begin position="6"/>
        <end position="120"/>
    </location>
</feature>
<dbReference type="InterPro" id="IPR009100">
    <property type="entry name" value="AcylCoA_DH/oxidase_NM_dom_sf"/>
</dbReference>
<evidence type="ECO:0000313" key="11">
    <source>
        <dbReference type="Proteomes" id="UP001191082"/>
    </source>
</evidence>
<comment type="caution">
    <text evidence="10">The sequence shown here is derived from an EMBL/GenBank/DDBJ whole genome shotgun (WGS) entry which is preliminary data.</text>
</comment>
<evidence type="ECO:0000256" key="3">
    <source>
        <dbReference type="ARBA" id="ARBA00022630"/>
    </source>
</evidence>
<evidence type="ECO:0000256" key="5">
    <source>
        <dbReference type="ARBA" id="ARBA00023002"/>
    </source>
</evidence>
<dbReference type="PANTHER" id="PTHR43292:SF3">
    <property type="entry name" value="ACYL-COA DEHYDROGENASE FADE29"/>
    <property type="match status" value="1"/>
</dbReference>
<protein>
    <submittedName>
        <fullName evidence="10">Pimeloyl-CoA dehydrogenase large subunit</fullName>
    </submittedName>
</protein>
<sequence>MSSLWTPEQVAFRDEVRTFLREKLSPVTRDKVRRGLALQKQDHEDWHDALAEKGWYAGFWPKEYGGAGWDAAQTFIFNDEYAYHGAPWVLPYCVNYVGPVIFTYGNDDQKARFLPDIVSNKVRFCQGYSEPGAGSDLASLRTRAVRQGDHYVVNGSKIWTSHAHFADWIFCLVRTDTDVRPQAGISFLLIDMKTPGIEVQPITTIEGHHHVNAVFFSDVKVPVENLVGQENAGWTYAKFLLGHERMISADTGKTRRHLERAQALAEERGLQDDPGHKAQMAQFHVDLKALEWLTLRLVQTSDQHAPGVEASMLKIRGTELQQRVGEYAFDLLGLEGAAFDIAEPETDETPLSGIARDMLLQKATTIWGGSNEIQRGIVAKHTLGLR</sequence>
<dbReference type="PANTHER" id="PTHR43292">
    <property type="entry name" value="ACYL-COA DEHYDROGENASE"/>
    <property type="match status" value="1"/>
</dbReference>
<keyword evidence="3 6" id="KW-0285">Flavoprotein</keyword>
<gene>
    <name evidence="10" type="ORF">FGK64_01115</name>
</gene>
<dbReference type="EMBL" id="VCPC01000001">
    <property type="protein sequence ID" value="TMV14617.1"/>
    <property type="molecule type" value="Genomic_DNA"/>
</dbReference>
<dbReference type="InterPro" id="IPR046373">
    <property type="entry name" value="Acyl-CoA_Oxase/DH_mid-dom_sf"/>
</dbReference>
<evidence type="ECO:0000256" key="6">
    <source>
        <dbReference type="RuleBase" id="RU362125"/>
    </source>
</evidence>
<dbReference type="InterPro" id="IPR036250">
    <property type="entry name" value="AcylCo_DH-like_C"/>
</dbReference>
<evidence type="ECO:0000256" key="1">
    <source>
        <dbReference type="ARBA" id="ARBA00001974"/>
    </source>
</evidence>
<keyword evidence="5 6" id="KW-0560">Oxidoreductase</keyword>